<dbReference type="AlphaFoldDB" id="A0A7S3GNU5"/>
<accession>A0A7S3GNU5</accession>
<keyword evidence="1" id="KW-0732">Signal</keyword>
<feature type="chain" id="PRO_5031411127" description="Lectin" evidence="1">
    <location>
        <begin position="19"/>
        <end position="119"/>
    </location>
</feature>
<evidence type="ECO:0000256" key="1">
    <source>
        <dbReference type="SAM" id="SignalP"/>
    </source>
</evidence>
<proteinExistence type="predicted"/>
<dbReference type="EMBL" id="HBIC01001430">
    <property type="protein sequence ID" value="CAE0272006.1"/>
    <property type="molecule type" value="Transcribed_RNA"/>
</dbReference>
<gene>
    <name evidence="2" type="ORF">SELO1098_LOCUS831</name>
</gene>
<feature type="signal peptide" evidence="1">
    <location>
        <begin position="1"/>
        <end position="18"/>
    </location>
</feature>
<name>A0A7S3GNU5_9STRA</name>
<protein>
    <recommendedName>
        <fullName evidence="3">Lectin</fullName>
    </recommendedName>
</protein>
<evidence type="ECO:0000313" key="2">
    <source>
        <dbReference type="EMBL" id="CAE0272006.1"/>
    </source>
</evidence>
<organism evidence="2">
    <name type="scientific">Spumella elongata</name>
    <dbReference type="NCBI Taxonomy" id="89044"/>
    <lineage>
        <taxon>Eukaryota</taxon>
        <taxon>Sar</taxon>
        <taxon>Stramenopiles</taxon>
        <taxon>Ochrophyta</taxon>
        <taxon>Chrysophyceae</taxon>
        <taxon>Chromulinales</taxon>
        <taxon>Chromulinaceae</taxon>
        <taxon>Spumella</taxon>
    </lineage>
</organism>
<reference evidence="2" key="1">
    <citation type="submission" date="2021-01" db="EMBL/GenBank/DDBJ databases">
        <authorList>
            <person name="Corre E."/>
            <person name="Pelletier E."/>
            <person name="Niang G."/>
            <person name="Scheremetjew M."/>
            <person name="Finn R."/>
            <person name="Kale V."/>
            <person name="Holt S."/>
            <person name="Cochrane G."/>
            <person name="Meng A."/>
            <person name="Brown T."/>
            <person name="Cohen L."/>
        </authorList>
    </citation>
    <scope>NUCLEOTIDE SEQUENCE</scope>
    <source>
        <strain evidence="2">CCAP 955/1</strain>
    </source>
</reference>
<evidence type="ECO:0008006" key="3">
    <source>
        <dbReference type="Google" id="ProtNLM"/>
    </source>
</evidence>
<sequence>MFAKAFVFVLLFIGVCAAVDQLLFTGKYSDPNHPGCARSVIRTSGSDGQVYGADAAGGEGVACDGSTDVKWGPLSAAIDGLKLVVDFSPKGGPSNLNGTYSVERNAIVWQDGNAWTKIN</sequence>